<feature type="region of interest" description="Disordered" evidence="1">
    <location>
        <begin position="59"/>
        <end position="121"/>
    </location>
</feature>
<dbReference type="EMBL" id="JANPWB010000010">
    <property type="protein sequence ID" value="KAJ1144729.1"/>
    <property type="molecule type" value="Genomic_DNA"/>
</dbReference>
<dbReference type="Proteomes" id="UP001066276">
    <property type="component" value="Chromosome 6"/>
</dbReference>
<evidence type="ECO:0000313" key="2">
    <source>
        <dbReference type="EMBL" id="KAJ1144729.1"/>
    </source>
</evidence>
<reference evidence="2" key="1">
    <citation type="journal article" date="2022" name="bioRxiv">
        <title>Sequencing and chromosome-scale assembly of the giantPleurodeles waltlgenome.</title>
        <authorList>
            <person name="Brown T."/>
            <person name="Elewa A."/>
            <person name="Iarovenko S."/>
            <person name="Subramanian E."/>
            <person name="Araus A.J."/>
            <person name="Petzold A."/>
            <person name="Susuki M."/>
            <person name="Suzuki K.-i.T."/>
            <person name="Hayashi T."/>
            <person name="Toyoda A."/>
            <person name="Oliveira C."/>
            <person name="Osipova E."/>
            <person name="Leigh N.D."/>
            <person name="Simon A."/>
            <person name="Yun M.H."/>
        </authorList>
    </citation>
    <scope>NUCLEOTIDE SEQUENCE</scope>
    <source>
        <strain evidence="2">20211129_DDA</strain>
        <tissue evidence="2">Liver</tissue>
    </source>
</reference>
<feature type="region of interest" description="Disordered" evidence="1">
    <location>
        <begin position="1"/>
        <end position="37"/>
    </location>
</feature>
<organism evidence="2 3">
    <name type="scientific">Pleurodeles waltl</name>
    <name type="common">Iberian ribbed newt</name>
    <dbReference type="NCBI Taxonomy" id="8319"/>
    <lineage>
        <taxon>Eukaryota</taxon>
        <taxon>Metazoa</taxon>
        <taxon>Chordata</taxon>
        <taxon>Craniata</taxon>
        <taxon>Vertebrata</taxon>
        <taxon>Euteleostomi</taxon>
        <taxon>Amphibia</taxon>
        <taxon>Batrachia</taxon>
        <taxon>Caudata</taxon>
        <taxon>Salamandroidea</taxon>
        <taxon>Salamandridae</taxon>
        <taxon>Pleurodelinae</taxon>
        <taxon>Pleurodeles</taxon>
    </lineage>
</organism>
<evidence type="ECO:0000256" key="1">
    <source>
        <dbReference type="SAM" id="MobiDB-lite"/>
    </source>
</evidence>
<gene>
    <name evidence="2" type="ORF">NDU88_011026</name>
</gene>
<protein>
    <submittedName>
        <fullName evidence="2">Uncharacterized protein</fullName>
    </submittedName>
</protein>
<feature type="compositionally biased region" description="Basic and acidic residues" evidence="1">
    <location>
        <begin position="59"/>
        <end position="87"/>
    </location>
</feature>
<dbReference type="AlphaFoldDB" id="A0AAV7QY13"/>
<keyword evidence="3" id="KW-1185">Reference proteome</keyword>
<sequence>MFRLLATGSTESGTESFHDDALTGRPNNVSTASLAGNPDIRVPETIKIEDGLRAARVGKEKNVDRAGRMPRGESEETERTPRTREALKTNTQDRIATKEETEEREPCHVPGGSGSTRYGPT</sequence>
<evidence type="ECO:0000313" key="3">
    <source>
        <dbReference type="Proteomes" id="UP001066276"/>
    </source>
</evidence>
<accession>A0AAV7QY13</accession>
<comment type="caution">
    <text evidence="2">The sequence shown here is derived from an EMBL/GenBank/DDBJ whole genome shotgun (WGS) entry which is preliminary data.</text>
</comment>
<feature type="compositionally biased region" description="Basic and acidic residues" evidence="1">
    <location>
        <begin position="95"/>
        <end position="107"/>
    </location>
</feature>
<proteinExistence type="predicted"/>
<name>A0AAV7QY13_PLEWA</name>
<feature type="compositionally biased region" description="Polar residues" evidence="1">
    <location>
        <begin position="25"/>
        <end position="34"/>
    </location>
</feature>